<keyword evidence="2" id="KW-0521">NADP</keyword>
<dbReference type="GO" id="GO:0016491">
    <property type="term" value="F:oxidoreductase activity"/>
    <property type="evidence" value="ECO:0007669"/>
    <property type="project" value="UniProtKB-KW"/>
</dbReference>
<dbReference type="InterPro" id="IPR020904">
    <property type="entry name" value="Sc_DH/Rdtase_CS"/>
</dbReference>
<keyword evidence="3" id="KW-0560">Oxidoreductase</keyword>
<organism evidence="5 6">
    <name type="scientific">Colletotrichum sojae</name>
    <dbReference type="NCBI Taxonomy" id="2175907"/>
    <lineage>
        <taxon>Eukaryota</taxon>
        <taxon>Fungi</taxon>
        <taxon>Dikarya</taxon>
        <taxon>Ascomycota</taxon>
        <taxon>Pezizomycotina</taxon>
        <taxon>Sordariomycetes</taxon>
        <taxon>Hypocreomycetidae</taxon>
        <taxon>Glomerellales</taxon>
        <taxon>Glomerellaceae</taxon>
        <taxon>Colletotrichum</taxon>
        <taxon>Colletotrichum orchidearum species complex</taxon>
    </lineage>
</organism>
<name>A0A8H6INW0_9PEZI</name>
<dbReference type="AlphaFoldDB" id="A0A8H6INW0"/>
<evidence type="ECO:0000313" key="6">
    <source>
        <dbReference type="Proteomes" id="UP000652219"/>
    </source>
</evidence>
<dbReference type="PANTHER" id="PTHR43180:SF63">
    <property type="entry name" value="DEHYDROGENASE_REDUCTASE FAMILY PROTEIN, PUTATIVE (AFU_ORTHOLOGUE AFUA_6G03520)-RELATED"/>
    <property type="match status" value="1"/>
</dbReference>
<evidence type="ECO:0000256" key="2">
    <source>
        <dbReference type="ARBA" id="ARBA00022857"/>
    </source>
</evidence>
<dbReference type="FunFam" id="3.40.50.720:FF:000084">
    <property type="entry name" value="Short-chain dehydrogenase reductase"/>
    <property type="match status" value="1"/>
</dbReference>
<comment type="caution">
    <text evidence="5">The sequence shown here is derived from an EMBL/GenBank/DDBJ whole genome shotgun (WGS) entry which is preliminary data.</text>
</comment>
<dbReference type="Gene3D" id="3.40.50.720">
    <property type="entry name" value="NAD(P)-binding Rossmann-like Domain"/>
    <property type="match status" value="1"/>
</dbReference>
<evidence type="ECO:0000256" key="1">
    <source>
        <dbReference type="ARBA" id="ARBA00006484"/>
    </source>
</evidence>
<proteinExistence type="inferred from homology"/>
<dbReference type="InterPro" id="IPR036291">
    <property type="entry name" value="NAD(P)-bd_dom_sf"/>
</dbReference>
<dbReference type="PRINTS" id="PR00081">
    <property type="entry name" value="GDHRDH"/>
</dbReference>
<evidence type="ECO:0000256" key="4">
    <source>
        <dbReference type="RuleBase" id="RU000363"/>
    </source>
</evidence>
<dbReference type="InterPro" id="IPR002347">
    <property type="entry name" value="SDR_fam"/>
</dbReference>
<dbReference type="PRINTS" id="PR00080">
    <property type="entry name" value="SDRFAMILY"/>
</dbReference>
<reference evidence="5 6" key="1">
    <citation type="journal article" date="2020" name="Phytopathology">
        <title>Genome Sequence Resources of Colletotrichum truncatum, C. plurivorum, C. musicola, and C. sojae: Four Species Pathogenic to Soybean (Glycine max).</title>
        <authorList>
            <person name="Rogerio F."/>
            <person name="Boufleur T.R."/>
            <person name="Ciampi-Guillardi M."/>
            <person name="Sukno S.A."/>
            <person name="Thon M.R."/>
            <person name="Massola Junior N.S."/>
            <person name="Baroncelli R."/>
        </authorList>
    </citation>
    <scope>NUCLEOTIDE SEQUENCE [LARGE SCALE GENOMIC DNA]</scope>
    <source>
        <strain evidence="5 6">LFN0009</strain>
    </source>
</reference>
<dbReference type="Proteomes" id="UP000652219">
    <property type="component" value="Unassembled WGS sequence"/>
</dbReference>
<dbReference type="PROSITE" id="PS00061">
    <property type="entry name" value="ADH_SHORT"/>
    <property type="match status" value="1"/>
</dbReference>
<dbReference type="EMBL" id="WIGN01000544">
    <property type="protein sequence ID" value="KAF6789051.1"/>
    <property type="molecule type" value="Genomic_DNA"/>
</dbReference>
<protein>
    <submittedName>
        <fullName evidence="5">Dihydroanticapsin 7-dehydrogenase 2</fullName>
    </submittedName>
</protein>
<sequence>MASAETQYPGLAGKTCLVTGGAGGLGRAIAAAFLDAGANVVICDNNDERVDKVSAELGNPEKGSFTAVKTDITDESQVQHLFDEIASKFGTLDILINNAAIMDRFDPVGDVELQLWDRVMAVNLTAPMLLSKLAVRSMSSKSEPGGCIINMASGAAKAGWLAGAAYTASKHGLVGLTKSTAAFYGPNGIRCNALVIGVIGGTHLNEAFRDGCHDEGRQKLGQIFSGVPPQPCKVKDVADLCLSLAAGPGWNTVNGSLIAVDNGWTSMVG</sequence>
<evidence type="ECO:0000313" key="5">
    <source>
        <dbReference type="EMBL" id="KAF6789051.1"/>
    </source>
</evidence>
<gene>
    <name evidence="5" type="ORF">CSOJ01_14872</name>
</gene>
<accession>A0A8H6INW0</accession>
<comment type="similarity">
    <text evidence="1 4">Belongs to the short-chain dehydrogenases/reductases (SDR) family.</text>
</comment>
<dbReference type="CDD" id="cd05233">
    <property type="entry name" value="SDR_c"/>
    <property type="match status" value="1"/>
</dbReference>
<evidence type="ECO:0000256" key="3">
    <source>
        <dbReference type="ARBA" id="ARBA00023002"/>
    </source>
</evidence>
<keyword evidence="6" id="KW-1185">Reference proteome</keyword>
<dbReference type="SUPFAM" id="SSF51735">
    <property type="entry name" value="NAD(P)-binding Rossmann-fold domains"/>
    <property type="match status" value="1"/>
</dbReference>
<dbReference type="PANTHER" id="PTHR43180">
    <property type="entry name" value="3-OXOACYL-(ACYL-CARRIER-PROTEIN) REDUCTASE (AFU_ORTHOLOGUE AFUA_6G11210)"/>
    <property type="match status" value="1"/>
</dbReference>
<dbReference type="Pfam" id="PF00106">
    <property type="entry name" value="adh_short"/>
    <property type="match status" value="1"/>
</dbReference>